<dbReference type="Proteomes" id="UP001174936">
    <property type="component" value="Unassembled WGS sequence"/>
</dbReference>
<feature type="compositionally biased region" description="Polar residues" evidence="1">
    <location>
        <begin position="139"/>
        <end position="157"/>
    </location>
</feature>
<evidence type="ECO:0000313" key="5">
    <source>
        <dbReference type="Proteomes" id="UP001174936"/>
    </source>
</evidence>
<evidence type="ECO:0000256" key="2">
    <source>
        <dbReference type="SAM" id="Phobius"/>
    </source>
</evidence>
<feature type="region of interest" description="Disordered" evidence="1">
    <location>
        <begin position="116"/>
        <end position="174"/>
    </location>
</feature>
<gene>
    <name evidence="4" type="ORF">B0T16DRAFT_391261</name>
</gene>
<accession>A0AA39Y721</accession>
<proteinExistence type="predicted"/>
<feature type="transmembrane region" description="Helical" evidence="2">
    <location>
        <begin position="203"/>
        <end position="225"/>
    </location>
</feature>
<comment type="caution">
    <text evidence="4">The sequence shown here is derived from an EMBL/GenBank/DDBJ whole genome shotgun (WGS) entry which is preliminary data.</text>
</comment>
<feature type="region of interest" description="Disordered" evidence="1">
    <location>
        <begin position="237"/>
        <end position="335"/>
    </location>
</feature>
<organism evidence="4 5">
    <name type="scientific">Cercophora newfieldiana</name>
    <dbReference type="NCBI Taxonomy" id="92897"/>
    <lineage>
        <taxon>Eukaryota</taxon>
        <taxon>Fungi</taxon>
        <taxon>Dikarya</taxon>
        <taxon>Ascomycota</taxon>
        <taxon>Pezizomycotina</taxon>
        <taxon>Sordariomycetes</taxon>
        <taxon>Sordariomycetidae</taxon>
        <taxon>Sordariales</taxon>
        <taxon>Lasiosphaeriaceae</taxon>
        <taxon>Cercophora</taxon>
    </lineage>
</organism>
<evidence type="ECO:0000256" key="3">
    <source>
        <dbReference type="SAM" id="SignalP"/>
    </source>
</evidence>
<keyword evidence="3" id="KW-0732">Signal</keyword>
<feature type="compositionally biased region" description="Low complexity" evidence="1">
    <location>
        <begin position="116"/>
        <end position="137"/>
    </location>
</feature>
<keyword evidence="2" id="KW-0812">Transmembrane</keyword>
<reference evidence="4" key="1">
    <citation type="submission" date="2023-06" db="EMBL/GenBank/DDBJ databases">
        <title>Genome-scale phylogeny and comparative genomics of the fungal order Sordariales.</title>
        <authorList>
            <consortium name="Lawrence Berkeley National Laboratory"/>
            <person name="Hensen N."/>
            <person name="Bonometti L."/>
            <person name="Westerberg I."/>
            <person name="Brannstrom I.O."/>
            <person name="Guillou S."/>
            <person name="Cros-Aarteil S."/>
            <person name="Calhoun S."/>
            <person name="Haridas S."/>
            <person name="Kuo A."/>
            <person name="Mondo S."/>
            <person name="Pangilinan J."/>
            <person name="Riley R."/>
            <person name="Labutti K."/>
            <person name="Andreopoulos B."/>
            <person name="Lipzen A."/>
            <person name="Chen C."/>
            <person name="Yanf M."/>
            <person name="Daum C."/>
            <person name="Ng V."/>
            <person name="Clum A."/>
            <person name="Steindorff A."/>
            <person name="Ohm R."/>
            <person name="Martin F."/>
            <person name="Silar P."/>
            <person name="Natvig D."/>
            <person name="Lalanne C."/>
            <person name="Gautier V."/>
            <person name="Ament-Velasquez S.L."/>
            <person name="Kruys A."/>
            <person name="Hutchinson M.I."/>
            <person name="Powell A.J."/>
            <person name="Barry K."/>
            <person name="Miller A.N."/>
            <person name="Grigoriev I.V."/>
            <person name="Debuchy R."/>
            <person name="Gladieux P."/>
            <person name="Thoren M.H."/>
            <person name="Johannesson H."/>
        </authorList>
    </citation>
    <scope>NUCLEOTIDE SEQUENCE</scope>
    <source>
        <strain evidence="4">SMH2532-1</strain>
    </source>
</reference>
<keyword evidence="2" id="KW-0472">Membrane</keyword>
<dbReference type="AlphaFoldDB" id="A0AA39Y721"/>
<protein>
    <submittedName>
        <fullName evidence="4">Uncharacterized protein</fullName>
    </submittedName>
</protein>
<keyword evidence="5" id="KW-1185">Reference proteome</keyword>
<evidence type="ECO:0000256" key="1">
    <source>
        <dbReference type="SAM" id="MobiDB-lite"/>
    </source>
</evidence>
<feature type="compositionally biased region" description="Low complexity" evidence="1">
    <location>
        <begin position="158"/>
        <end position="174"/>
    </location>
</feature>
<name>A0AA39Y721_9PEZI</name>
<dbReference type="EMBL" id="JAULSV010000004">
    <property type="protein sequence ID" value="KAK0646914.1"/>
    <property type="molecule type" value="Genomic_DNA"/>
</dbReference>
<feature type="signal peptide" evidence="3">
    <location>
        <begin position="1"/>
        <end position="22"/>
    </location>
</feature>
<evidence type="ECO:0000313" key="4">
    <source>
        <dbReference type="EMBL" id="KAK0646914.1"/>
    </source>
</evidence>
<keyword evidence="2" id="KW-1133">Transmembrane helix</keyword>
<feature type="chain" id="PRO_5041326874" evidence="3">
    <location>
        <begin position="23"/>
        <end position="335"/>
    </location>
</feature>
<sequence length="335" mass="34018">MRLPRLGAPFLSFLLLINTALAVVLTNTEYNLQIGVPFTITWSENAAAVTIELYGGDTADSLFAVQTIATNVGGNAFTWTPADVPQRNAYAIVVSDGSTASAISFAFTFAAAQTTTSTTAPSTTSTTQQTQTTSPSILPGSTSTRIVTLTGTPPSNNTVPTTKPAPTLTPTGPPTSAATAINPAVPGFTRGDTSENLTLAAKIGVGLAAGVGMAAIIAGSVFMIMKKNKEYDRKKELEDGAGSGTGGSSPELGAAGWKTAEKRPEGMALQAGIELGRRPPSRSLTGPGAPIPSGAGGTPSGRLTPGRPSTPNVPRTPSPLAKEIGVAESGSPPRR</sequence>